<gene>
    <name evidence="3" type="primary">ispD1</name>
    <name evidence="3" type="ORF">MBORA_00320</name>
</gene>
<comment type="caution">
    <text evidence="3">The sequence shown here is derived from an EMBL/GenBank/DDBJ whole genome shotgun (WGS) entry which is preliminary data.</text>
</comment>
<keyword evidence="4" id="KW-1185">Reference proteome</keyword>
<dbReference type="NCBIfam" id="NF001183">
    <property type="entry name" value="PRK00155.1-3"/>
    <property type="match status" value="1"/>
</dbReference>
<dbReference type="OrthoDB" id="9782at2157"/>
<dbReference type="CDD" id="cd02516">
    <property type="entry name" value="CDP-ME_synthetase"/>
    <property type="match status" value="1"/>
</dbReference>
<proteinExistence type="predicted"/>
<organism evidence="3 4">
    <name type="scientific">Methanobrevibacter oralis</name>
    <dbReference type="NCBI Taxonomy" id="66851"/>
    <lineage>
        <taxon>Archaea</taxon>
        <taxon>Methanobacteriati</taxon>
        <taxon>Methanobacteriota</taxon>
        <taxon>Methanomada group</taxon>
        <taxon>Methanobacteria</taxon>
        <taxon>Methanobacteriales</taxon>
        <taxon>Methanobacteriaceae</taxon>
        <taxon>Methanobrevibacter</taxon>
    </lineage>
</organism>
<evidence type="ECO:0000256" key="1">
    <source>
        <dbReference type="ARBA" id="ARBA00022679"/>
    </source>
</evidence>
<dbReference type="InterPro" id="IPR034683">
    <property type="entry name" value="IspD/TarI"/>
</dbReference>
<evidence type="ECO:0000313" key="4">
    <source>
        <dbReference type="Proteomes" id="UP000077428"/>
    </source>
</evidence>
<dbReference type="EMBL" id="LWMU01000011">
    <property type="protein sequence ID" value="KZX14258.1"/>
    <property type="molecule type" value="Genomic_DNA"/>
</dbReference>
<dbReference type="RefSeq" id="WP_042692475.1">
    <property type="nucleotide sequence ID" value="NZ_CABMAB010000008.1"/>
</dbReference>
<accession>A0A166C926</accession>
<dbReference type="InterPro" id="IPR050088">
    <property type="entry name" value="IspD/TarI_cytidylyltransf_bact"/>
</dbReference>
<keyword evidence="2 3" id="KW-0548">Nucleotidyltransferase</keyword>
<protein>
    <submittedName>
        <fullName evidence="3">2-C-methyl-D-erythritol 4-phosphate cytidylyltransferase 1</fullName>
        <ecNumber evidence="3">2.7.7.60</ecNumber>
    </submittedName>
</protein>
<dbReference type="PATRIC" id="fig|66851.6.peg.44"/>
<keyword evidence="1 3" id="KW-0808">Transferase</keyword>
<dbReference type="InterPro" id="IPR029044">
    <property type="entry name" value="Nucleotide-diphossugar_trans"/>
</dbReference>
<dbReference type="PANTHER" id="PTHR32125:SF8">
    <property type="entry name" value="RIBITOL-5-PHOSPHATE CYTIDYLYLTRANSFERASE"/>
    <property type="match status" value="1"/>
</dbReference>
<evidence type="ECO:0000313" key="3">
    <source>
        <dbReference type="EMBL" id="KZX14258.1"/>
    </source>
</evidence>
<sequence>MVFAAILAGGIGKRLNCQEPKQFLKIHGIPILAHSIEKFVRVDEFKKIIISSPKEYINETQELVNNYFPLDKRLIVIEGGVERRDTILNSIDYALKNGANDDSVLATHDAARIFASPDLIKKSIKYAQKYGAASPVIPATDVIFESKNGSKLDFVPLRENLYHSQTPQTFNIKKYLKIYNDLEFDEIEKLDEAMVLFNMKDEYVHLFVGEKSNFKITRPFDVKIAETMFND</sequence>
<dbReference type="AlphaFoldDB" id="A0A166C926"/>
<dbReference type="Gene3D" id="3.90.550.10">
    <property type="entry name" value="Spore Coat Polysaccharide Biosynthesis Protein SpsA, Chain A"/>
    <property type="match status" value="1"/>
</dbReference>
<dbReference type="Pfam" id="PF01128">
    <property type="entry name" value="IspD"/>
    <property type="match status" value="1"/>
</dbReference>
<dbReference type="SUPFAM" id="SSF53448">
    <property type="entry name" value="Nucleotide-diphospho-sugar transferases"/>
    <property type="match status" value="1"/>
</dbReference>
<dbReference type="EC" id="2.7.7.60" evidence="3"/>
<evidence type="ECO:0000256" key="2">
    <source>
        <dbReference type="ARBA" id="ARBA00022695"/>
    </source>
</evidence>
<dbReference type="GO" id="GO:0050518">
    <property type="term" value="F:2-C-methyl-D-erythritol 4-phosphate cytidylyltransferase activity"/>
    <property type="evidence" value="ECO:0007669"/>
    <property type="project" value="UniProtKB-EC"/>
</dbReference>
<name>A0A166C926_METOA</name>
<dbReference type="PANTHER" id="PTHR32125">
    <property type="entry name" value="2-C-METHYL-D-ERYTHRITOL 4-PHOSPHATE CYTIDYLYLTRANSFERASE, CHLOROPLASTIC"/>
    <property type="match status" value="1"/>
</dbReference>
<dbReference type="Proteomes" id="UP000077428">
    <property type="component" value="Unassembled WGS sequence"/>
</dbReference>
<reference evidence="4" key="1">
    <citation type="journal article" date="2016" name="Genome Announc.">
        <title>Draft Genome Sequences of Methanobrevibacter curvatus DSM11111, Methanobrevibacter cuticularis DSM11139, Methanobrevibacter filiformis DSM11501, and Methanobrevibacter oralis DSM7256.</title>
        <authorList>
            <person name="Poehlein A."/>
            <person name="Seedorf H."/>
        </authorList>
    </citation>
    <scope>NUCLEOTIDE SEQUENCE [LARGE SCALE GENOMIC DNA]</scope>
    <source>
        <strain evidence="4">DSM 7256 / JCM 30027 / ZR</strain>
    </source>
</reference>
<dbReference type="STRING" id="66851.MBORA_00320"/>
<dbReference type="FunFam" id="3.90.550.10:FF:000003">
    <property type="entry name" value="2-C-methyl-D-erythritol 4-phosphate cytidylyltransferase"/>
    <property type="match status" value="1"/>
</dbReference>